<keyword evidence="1" id="KW-0479">Metal-binding</keyword>
<proteinExistence type="predicted"/>
<dbReference type="GO" id="GO:0046872">
    <property type="term" value="F:metal ion binding"/>
    <property type="evidence" value="ECO:0007669"/>
    <property type="project" value="UniProtKB-KW"/>
</dbReference>
<protein>
    <submittedName>
        <fullName evidence="3">Putative phosphatase</fullName>
    </submittedName>
</protein>
<dbReference type="InterPro" id="IPR023214">
    <property type="entry name" value="HAD_sf"/>
</dbReference>
<accession>A0A0A8J7L1</accession>
<evidence type="ECO:0000256" key="2">
    <source>
        <dbReference type="ARBA" id="ARBA00022842"/>
    </source>
</evidence>
<dbReference type="RefSeq" id="WP_085452483.1">
    <property type="nucleotide sequence ID" value="NZ_AP027709.1"/>
</dbReference>
<dbReference type="AlphaFoldDB" id="A0A0A8J7L1"/>
<organism evidence="3">
    <name type="scientific">Escherichia coli</name>
    <dbReference type="NCBI Taxonomy" id="562"/>
    <lineage>
        <taxon>Bacteria</taxon>
        <taxon>Pseudomonadati</taxon>
        <taxon>Pseudomonadota</taxon>
        <taxon>Gammaproteobacteria</taxon>
        <taxon>Enterobacterales</taxon>
        <taxon>Enterobacteriaceae</taxon>
        <taxon>Escherichia</taxon>
    </lineage>
</organism>
<evidence type="ECO:0000313" key="3">
    <source>
        <dbReference type="EMBL" id="BAQ01340.1"/>
    </source>
</evidence>
<evidence type="ECO:0000256" key="1">
    <source>
        <dbReference type="ARBA" id="ARBA00022723"/>
    </source>
</evidence>
<dbReference type="SUPFAM" id="SSF56784">
    <property type="entry name" value="HAD-like"/>
    <property type="match status" value="1"/>
</dbReference>
<dbReference type="InterPro" id="IPR036412">
    <property type="entry name" value="HAD-like_sf"/>
</dbReference>
<sequence>MINKTRSIVFDVDGTLCPIRKPDEDYSELEPFEDMISLLREYKAKGFYIILYSARNMNTFQGNIGRIAAVTGKQLMEWLERHNIPYDEMHLGKPWPGRGGFYVDDKSIRPDEFLKLSYEEILALIGDEPGGQ</sequence>
<dbReference type="EMBL" id="AB812038">
    <property type="protein sequence ID" value="BAQ01340.1"/>
    <property type="molecule type" value="Genomic_DNA"/>
</dbReference>
<dbReference type="Gene3D" id="3.40.50.1000">
    <property type="entry name" value="HAD superfamily/HAD-like"/>
    <property type="match status" value="1"/>
</dbReference>
<keyword evidence="2" id="KW-0460">Magnesium</keyword>
<reference evidence="3" key="1">
    <citation type="journal article" date="2014" name="DNA Res.">
        <title>A complete view of the genetic diversity of the Escherichia coli O-antigen biosynthesis gene cluster.</title>
        <authorList>
            <person name="Iguchi A."/>
            <person name="Iyoda S."/>
            <person name="Kikuchi T."/>
            <person name="Ogura Y."/>
            <person name="Katsura K."/>
            <person name="Ohnishi M."/>
            <person name="Hayashi T."/>
            <person name="Thomson N.R."/>
        </authorList>
    </citation>
    <scope>NUCLEOTIDE SEQUENCE</scope>
    <source>
        <strain evidence="3">H68</strain>
    </source>
</reference>
<name>A0A0A8J7L1_ECOLX</name>